<evidence type="ECO:0000313" key="2">
    <source>
        <dbReference type="EMBL" id="MBW98599.1"/>
    </source>
</evidence>
<sequence length="57" mass="7115">MSFLTTFMATYLAYLLGFMAILYFNPYWRQRWFLFIENFIDNIPKLFTRVARRPYFV</sequence>
<reference evidence="2" key="1">
    <citation type="submission" date="2018-02" db="EMBL/GenBank/DDBJ databases">
        <title>Rhizophora mucronata_Transcriptome.</title>
        <authorList>
            <person name="Meera S.P."/>
            <person name="Sreeshan A."/>
            <person name="Augustine A."/>
        </authorList>
    </citation>
    <scope>NUCLEOTIDE SEQUENCE</scope>
    <source>
        <tissue evidence="2">Leaf</tissue>
    </source>
</reference>
<organism evidence="2">
    <name type="scientific">Rhizophora mucronata</name>
    <name type="common">Asiatic mangrove</name>
    <dbReference type="NCBI Taxonomy" id="61149"/>
    <lineage>
        <taxon>Eukaryota</taxon>
        <taxon>Viridiplantae</taxon>
        <taxon>Streptophyta</taxon>
        <taxon>Embryophyta</taxon>
        <taxon>Tracheophyta</taxon>
        <taxon>Spermatophyta</taxon>
        <taxon>Magnoliopsida</taxon>
        <taxon>eudicotyledons</taxon>
        <taxon>Gunneridae</taxon>
        <taxon>Pentapetalae</taxon>
        <taxon>rosids</taxon>
        <taxon>fabids</taxon>
        <taxon>Malpighiales</taxon>
        <taxon>Rhizophoraceae</taxon>
        <taxon>Rhizophora</taxon>
    </lineage>
</organism>
<dbReference type="EMBL" id="GGEC01018116">
    <property type="protein sequence ID" value="MBW98599.1"/>
    <property type="molecule type" value="Transcribed_RNA"/>
</dbReference>
<keyword evidence="1" id="KW-0812">Transmembrane</keyword>
<protein>
    <submittedName>
        <fullName evidence="2">Uncharacterized protein</fullName>
    </submittedName>
</protein>
<accession>A0A2P2JYQ5</accession>
<feature type="transmembrane region" description="Helical" evidence="1">
    <location>
        <begin position="6"/>
        <end position="24"/>
    </location>
</feature>
<dbReference type="AlphaFoldDB" id="A0A2P2JYQ5"/>
<keyword evidence="1" id="KW-1133">Transmembrane helix</keyword>
<keyword evidence="1" id="KW-0472">Membrane</keyword>
<name>A0A2P2JYQ5_RHIMU</name>
<evidence type="ECO:0000256" key="1">
    <source>
        <dbReference type="SAM" id="Phobius"/>
    </source>
</evidence>
<proteinExistence type="predicted"/>